<feature type="transmembrane region" description="Helical" evidence="2">
    <location>
        <begin position="165"/>
        <end position="186"/>
    </location>
</feature>
<dbReference type="AlphaFoldDB" id="A0A125Q953"/>
<evidence type="ECO:0000313" key="4">
    <source>
        <dbReference type="Proteomes" id="UP000068164"/>
    </source>
</evidence>
<protein>
    <recommendedName>
        <fullName evidence="5">HlyD family secretion protein</fullName>
    </recommendedName>
</protein>
<evidence type="ECO:0008006" key="5">
    <source>
        <dbReference type="Google" id="ProtNLM"/>
    </source>
</evidence>
<dbReference type="Proteomes" id="UP000068164">
    <property type="component" value="Unassembled WGS sequence"/>
</dbReference>
<keyword evidence="2" id="KW-1133">Transmembrane helix</keyword>
<keyword evidence="2" id="KW-0472">Membrane</keyword>
<name>A0A125Q953_9HYPH</name>
<dbReference type="RefSeq" id="WP_062369509.1">
    <property type="nucleotide sequence ID" value="NZ_LNCD01000042.1"/>
</dbReference>
<dbReference type="EMBL" id="LNCD01000042">
    <property type="protein sequence ID" value="KWV56225.1"/>
    <property type="molecule type" value="Genomic_DNA"/>
</dbReference>
<comment type="caution">
    <text evidence="3">The sequence shown here is derived from an EMBL/GenBank/DDBJ whole genome shotgun (WGS) entry which is preliminary data.</text>
</comment>
<organism evidence="3 4">
    <name type="scientific">Rhizobium altiplani</name>
    <dbReference type="NCBI Taxonomy" id="1864509"/>
    <lineage>
        <taxon>Bacteria</taxon>
        <taxon>Pseudomonadati</taxon>
        <taxon>Pseudomonadota</taxon>
        <taxon>Alphaproteobacteria</taxon>
        <taxon>Hyphomicrobiales</taxon>
        <taxon>Rhizobiaceae</taxon>
        <taxon>Rhizobium/Agrobacterium group</taxon>
        <taxon>Rhizobium</taxon>
    </lineage>
</organism>
<accession>A0A125Q953</accession>
<keyword evidence="2" id="KW-0812">Transmembrane</keyword>
<feature type="region of interest" description="Disordered" evidence="1">
    <location>
        <begin position="1"/>
        <end position="22"/>
    </location>
</feature>
<gene>
    <name evidence="3" type="ORF">AS026_35485</name>
</gene>
<proteinExistence type="predicted"/>
<evidence type="ECO:0000313" key="3">
    <source>
        <dbReference type="EMBL" id="KWV56225.1"/>
    </source>
</evidence>
<reference evidence="3 4" key="1">
    <citation type="submission" date="2015-11" db="EMBL/GenBank/DDBJ databases">
        <title>Draft Genome Sequence of the Strain BR 10423 (Rhizobium sp.) isolated from nodules of Mimosa pudica.</title>
        <authorList>
            <person name="Barauna A.C."/>
            <person name="Zilli J.E."/>
            <person name="Simoes-Araujo J.L."/>
            <person name="Reis V.M."/>
            <person name="James E.K."/>
            <person name="Reis F.B.Jr."/>
            <person name="Rouws L.F."/>
            <person name="Passos S.R."/>
            <person name="Gois S.R."/>
        </authorList>
    </citation>
    <scope>NUCLEOTIDE SEQUENCE [LARGE SCALE GENOMIC DNA]</scope>
    <source>
        <strain evidence="3 4">BR10423</strain>
    </source>
</reference>
<dbReference type="OrthoDB" id="8394711at2"/>
<keyword evidence="4" id="KW-1185">Reference proteome</keyword>
<sequence length="373" mass="38762">MTTFDQREHTDSPPPTDAERDSLLDFADGNEHPRVKLPFSVTIDGRSYEGSALSMVAARVTGIVGANWPGAHKLAILRFNFGSFWMSLPIDVTVSAADSKTGAVTLRYRDPTGQHMPQLRYILNSWLAGDHVDVNGMLVAESSLPKGKNTAHKVAQSGSSRLSKLLGTCVVAAASAALFVFAASVLSDRLFVTDVEAPAIAYRQGSTMTATTGGQLDFIDTHAAVGKPAYSILASTGVAVTATMPCDCDVETAGLAKGGTVIAGQPVLFVSEPGAPMIVRTAFTGSDFRHVANGAKVTIGTADGGSVPAKVEVDREAIGDGQSASVALVPLQPVSGLQPGSPVAVRLDATPQWLRTIRSGISFAAEQTVGGAQ</sequence>
<dbReference type="Gene3D" id="2.40.10.220">
    <property type="entry name" value="predicted glycosyltransferase like domains"/>
    <property type="match status" value="1"/>
</dbReference>
<evidence type="ECO:0000256" key="1">
    <source>
        <dbReference type="SAM" id="MobiDB-lite"/>
    </source>
</evidence>
<evidence type="ECO:0000256" key="2">
    <source>
        <dbReference type="SAM" id="Phobius"/>
    </source>
</evidence>